<dbReference type="PROSITE" id="PS50949">
    <property type="entry name" value="HTH_GNTR"/>
    <property type="match status" value="1"/>
</dbReference>
<feature type="domain" description="HTH gntR-type" evidence="4">
    <location>
        <begin position="9"/>
        <end position="76"/>
    </location>
</feature>
<dbReference type="AlphaFoldDB" id="A0A6P2U5K8"/>
<evidence type="ECO:0000313" key="6">
    <source>
        <dbReference type="Proteomes" id="UP000494174"/>
    </source>
</evidence>
<dbReference type="PANTHER" id="PTHR43537:SF5">
    <property type="entry name" value="UXU OPERON TRANSCRIPTIONAL REGULATOR"/>
    <property type="match status" value="1"/>
</dbReference>
<dbReference type="SMART" id="SM00895">
    <property type="entry name" value="FCD"/>
    <property type="match status" value="1"/>
</dbReference>
<dbReference type="RefSeq" id="WP_174969954.1">
    <property type="nucleotide sequence ID" value="NZ_CABVPU010000015.1"/>
</dbReference>
<dbReference type="Pfam" id="PF07729">
    <property type="entry name" value="FCD"/>
    <property type="match status" value="1"/>
</dbReference>
<sequence length="225" mass="25424">MYQTEQTSGSLADQAHQQLEELIVTLKLAPGSVWSEVSLAEKLNTGRTPVREAAQRLAAAHLLEIVPRHGIMITVPNIHDQLLVLETRRELERLIAQRAARRALPDERSQMREVAAKLEVAGESRDVLAYLRSLYVANRLMAQLARNRFAAEAVAPLHALSRRFYFIHHTDLNDLLKVSQQHARVARAIADGDEREAGLAADTMMDYVDAFTRQSFTRDFEPHQI</sequence>
<proteinExistence type="predicted"/>
<evidence type="ECO:0000256" key="2">
    <source>
        <dbReference type="ARBA" id="ARBA00023125"/>
    </source>
</evidence>
<dbReference type="Proteomes" id="UP000494174">
    <property type="component" value="Unassembled WGS sequence"/>
</dbReference>
<dbReference type="Gene3D" id="1.10.10.10">
    <property type="entry name" value="Winged helix-like DNA-binding domain superfamily/Winged helix DNA-binding domain"/>
    <property type="match status" value="1"/>
</dbReference>
<dbReference type="GO" id="GO:0003700">
    <property type="term" value="F:DNA-binding transcription factor activity"/>
    <property type="evidence" value="ECO:0007669"/>
    <property type="project" value="InterPro"/>
</dbReference>
<dbReference type="SMART" id="SM00345">
    <property type="entry name" value="HTH_GNTR"/>
    <property type="match status" value="1"/>
</dbReference>
<dbReference type="SUPFAM" id="SSF46785">
    <property type="entry name" value="Winged helix' DNA-binding domain"/>
    <property type="match status" value="1"/>
</dbReference>
<dbReference type="InterPro" id="IPR000524">
    <property type="entry name" value="Tscrpt_reg_HTH_GntR"/>
</dbReference>
<dbReference type="GO" id="GO:0003677">
    <property type="term" value="F:DNA binding"/>
    <property type="evidence" value="ECO:0007669"/>
    <property type="project" value="UniProtKB-KW"/>
</dbReference>
<protein>
    <submittedName>
        <fullName evidence="5">GntR family transcriptional regulator</fullName>
    </submittedName>
</protein>
<evidence type="ECO:0000256" key="3">
    <source>
        <dbReference type="ARBA" id="ARBA00023163"/>
    </source>
</evidence>
<evidence type="ECO:0000256" key="1">
    <source>
        <dbReference type="ARBA" id="ARBA00023015"/>
    </source>
</evidence>
<dbReference type="InterPro" id="IPR008920">
    <property type="entry name" value="TF_FadR/GntR_C"/>
</dbReference>
<dbReference type="EMBL" id="CABVPU010000015">
    <property type="protein sequence ID" value="VWB87401.1"/>
    <property type="molecule type" value="Genomic_DNA"/>
</dbReference>
<dbReference type="InterPro" id="IPR011711">
    <property type="entry name" value="GntR_C"/>
</dbReference>
<dbReference type="SUPFAM" id="SSF48008">
    <property type="entry name" value="GntR ligand-binding domain-like"/>
    <property type="match status" value="1"/>
</dbReference>
<dbReference type="Pfam" id="PF00392">
    <property type="entry name" value="GntR"/>
    <property type="match status" value="1"/>
</dbReference>
<organism evidence="5 6">
    <name type="scientific">Burkholderia lata (strain ATCC 17760 / DSM 23089 / LMG 22485 / NCIMB 9086 / R18194 / 383)</name>
    <dbReference type="NCBI Taxonomy" id="482957"/>
    <lineage>
        <taxon>Bacteria</taxon>
        <taxon>Pseudomonadati</taxon>
        <taxon>Pseudomonadota</taxon>
        <taxon>Betaproteobacteria</taxon>
        <taxon>Burkholderiales</taxon>
        <taxon>Burkholderiaceae</taxon>
        <taxon>Burkholderia</taxon>
        <taxon>Burkholderia cepacia complex</taxon>
    </lineage>
</organism>
<dbReference type="Gene3D" id="1.20.120.530">
    <property type="entry name" value="GntR ligand-binding domain-like"/>
    <property type="match status" value="1"/>
</dbReference>
<dbReference type="PANTHER" id="PTHR43537">
    <property type="entry name" value="TRANSCRIPTIONAL REGULATOR, GNTR FAMILY"/>
    <property type="match status" value="1"/>
</dbReference>
<keyword evidence="2" id="KW-0238">DNA-binding</keyword>
<evidence type="ECO:0000259" key="4">
    <source>
        <dbReference type="PROSITE" id="PS50949"/>
    </source>
</evidence>
<keyword evidence="3" id="KW-0804">Transcription</keyword>
<keyword evidence="1" id="KW-0805">Transcription regulation</keyword>
<reference evidence="5 6" key="1">
    <citation type="submission" date="2019-09" db="EMBL/GenBank/DDBJ databases">
        <authorList>
            <person name="Depoorter E."/>
        </authorList>
    </citation>
    <scope>NUCLEOTIDE SEQUENCE [LARGE SCALE GENOMIC DNA]</scope>
    <source>
        <strain evidence="5">R-15945</strain>
    </source>
</reference>
<name>A0A6P2U5K8_BURL3</name>
<accession>A0A6P2U5K8</accession>
<dbReference type="InterPro" id="IPR036390">
    <property type="entry name" value="WH_DNA-bd_sf"/>
</dbReference>
<dbReference type="InterPro" id="IPR036388">
    <property type="entry name" value="WH-like_DNA-bd_sf"/>
</dbReference>
<evidence type="ECO:0000313" key="5">
    <source>
        <dbReference type="EMBL" id="VWB87401.1"/>
    </source>
</evidence>
<gene>
    <name evidence="5" type="ORF">BLA15945_04202</name>
</gene>